<gene>
    <name evidence="2" type="ORF">CFOL_v3_17865</name>
</gene>
<dbReference type="OrthoDB" id="1916329at2759"/>
<protein>
    <submittedName>
        <fullName evidence="2">Uncharacterized protein</fullName>
    </submittedName>
</protein>
<evidence type="ECO:0000256" key="1">
    <source>
        <dbReference type="SAM" id="MobiDB-lite"/>
    </source>
</evidence>
<feature type="region of interest" description="Disordered" evidence="1">
    <location>
        <begin position="104"/>
        <end position="125"/>
    </location>
</feature>
<dbReference type="EMBL" id="BDDD01001229">
    <property type="protein sequence ID" value="GAV74385.1"/>
    <property type="molecule type" value="Genomic_DNA"/>
</dbReference>
<accession>A0A1Q3C2F9</accession>
<dbReference type="AlphaFoldDB" id="A0A1Q3C2F9"/>
<reference evidence="3" key="1">
    <citation type="submission" date="2016-04" db="EMBL/GenBank/DDBJ databases">
        <title>Cephalotus genome sequencing.</title>
        <authorList>
            <person name="Fukushima K."/>
            <person name="Hasebe M."/>
            <person name="Fang X."/>
        </authorList>
    </citation>
    <scope>NUCLEOTIDE SEQUENCE [LARGE SCALE GENOMIC DNA]</scope>
    <source>
        <strain evidence="3">cv. St1</strain>
    </source>
</reference>
<keyword evidence="3" id="KW-1185">Reference proteome</keyword>
<comment type="caution">
    <text evidence="2">The sequence shown here is derived from an EMBL/GenBank/DDBJ whole genome shotgun (WGS) entry which is preliminary data.</text>
</comment>
<evidence type="ECO:0000313" key="2">
    <source>
        <dbReference type="EMBL" id="GAV74385.1"/>
    </source>
</evidence>
<proteinExistence type="predicted"/>
<evidence type="ECO:0000313" key="3">
    <source>
        <dbReference type="Proteomes" id="UP000187406"/>
    </source>
</evidence>
<dbReference type="InParanoid" id="A0A1Q3C2F9"/>
<organism evidence="2 3">
    <name type="scientific">Cephalotus follicularis</name>
    <name type="common">Albany pitcher plant</name>
    <dbReference type="NCBI Taxonomy" id="3775"/>
    <lineage>
        <taxon>Eukaryota</taxon>
        <taxon>Viridiplantae</taxon>
        <taxon>Streptophyta</taxon>
        <taxon>Embryophyta</taxon>
        <taxon>Tracheophyta</taxon>
        <taxon>Spermatophyta</taxon>
        <taxon>Magnoliopsida</taxon>
        <taxon>eudicotyledons</taxon>
        <taxon>Gunneridae</taxon>
        <taxon>Pentapetalae</taxon>
        <taxon>rosids</taxon>
        <taxon>fabids</taxon>
        <taxon>Oxalidales</taxon>
        <taxon>Cephalotaceae</taxon>
        <taxon>Cephalotus</taxon>
    </lineage>
</organism>
<name>A0A1Q3C2F9_CEPFO</name>
<dbReference type="Proteomes" id="UP000187406">
    <property type="component" value="Unassembled WGS sequence"/>
</dbReference>
<sequence>MKMVANFVRLSSFSIAMMSLGEGGHPGSTTAFAPASSLDSVAAEPLVSQISGDRRFRETQSCSKPISYLMQPSKEDVSSFVIHREDSATDEMFANYIRKAHEKNRNNLHESSKLAPIKLRPLPRA</sequence>